<accession>A0A9P8UPC6</accession>
<evidence type="ECO:0000256" key="2">
    <source>
        <dbReference type="ARBA" id="ARBA00022723"/>
    </source>
</evidence>
<reference evidence="8" key="1">
    <citation type="journal article" date="2021" name="Nat. Commun.">
        <title>Genetic determinants of endophytism in the Arabidopsis root mycobiome.</title>
        <authorList>
            <person name="Mesny F."/>
            <person name="Miyauchi S."/>
            <person name="Thiergart T."/>
            <person name="Pickel B."/>
            <person name="Atanasova L."/>
            <person name="Karlsson M."/>
            <person name="Huettel B."/>
            <person name="Barry K.W."/>
            <person name="Haridas S."/>
            <person name="Chen C."/>
            <person name="Bauer D."/>
            <person name="Andreopoulos W."/>
            <person name="Pangilinan J."/>
            <person name="LaButti K."/>
            <person name="Riley R."/>
            <person name="Lipzen A."/>
            <person name="Clum A."/>
            <person name="Drula E."/>
            <person name="Henrissat B."/>
            <person name="Kohler A."/>
            <person name="Grigoriev I.V."/>
            <person name="Martin F.M."/>
            <person name="Hacquard S."/>
        </authorList>
    </citation>
    <scope>NUCLEOTIDE SEQUENCE</scope>
    <source>
        <strain evidence="8">MPI-SDFR-AT-0073</strain>
    </source>
</reference>
<dbReference type="InterPro" id="IPR001138">
    <property type="entry name" value="Zn2Cys6_DnaBD"/>
</dbReference>
<protein>
    <recommendedName>
        <fullName evidence="7">Zn(2)-C6 fungal-type domain-containing protein</fullName>
    </recommendedName>
</protein>
<gene>
    <name evidence="8" type="ORF">BKA67DRAFT_247924</name>
</gene>
<dbReference type="GeneID" id="70124614"/>
<keyword evidence="2" id="KW-0479">Metal-binding</keyword>
<evidence type="ECO:0000313" key="9">
    <source>
        <dbReference type="Proteomes" id="UP000758603"/>
    </source>
</evidence>
<sequence length="642" mass="71093">MNSAKTAMMPVAIGLSPVSDASSNGQQSPHNRERMEASFGNDQINNGDFAHRACEKCRASKRKCDKTLPHCTRCTRLNAKCIYLADSIGSNQGVNGAPVVIFQPRLSSNDMLLRSDNPLQEINPSQILSLISKDAQAGETLHWTDGVRSYYDYIHNWFAVVQRALFEQRITAACSAADSPDLQATQVYSPPLTSSSPSEKSVSLSASQAMTMLSSTAEPQLSREFALLIVTMYLSTRHRFTKAGERPMYDEIYQFVKRIVALSLLESPLPKIELVQCGALLAMYEYGHGDSLLAYRTLSDTVGAARVIQVKPGTQLEGVQGLHGQISNLEEDQKSSLWWSLFVLDQFIHRDKAAEGLPFILDSPDPNTLLPPATRSPPSSTQPGPFDVRYLCEQPAISRKRLPITVAVDMKQLEPFQLSAKVACLLHRALRHEHSVRSRPWDLPPVTSFSSLDSEIRAATQKLLQDDVANWQVTLDSFAMAVSALFSLYLPYLPLLETKTAAEIHNSHDWSTAMAALRFAAQISVDISCKANVDVAKTMSQDMTALKFVVAPAAPTCYLVVKTLNSVRKIFPEEWARCQEDMRAKYDSLKVFAHRWGIAEKMMRQLQEVAGLDRNDFIEAEPCNPISPPDPINGSGPMEICG</sequence>
<dbReference type="GO" id="GO:0008270">
    <property type="term" value="F:zinc ion binding"/>
    <property type="evidence" value="ECO:0007669"/>
    <property type="project" value="InterPro"/>
</dbReference>
<dbReference type="CDD" id="cd00067">
    <property type="entry name" value="GAL4"/>
    <property type="match status" value="1"/>
</dbReference>
<dbReference type="CDD" id="cd12148">
    <property type="entry name" value="fungal_TF_MHR"/>
    <property type="match status" value="1"/>
</dbReference>
<evidence type="ECO:0000256" key="5">
    <source>
        <dbReference type="ARBA" id="ARBA00023242"/>
    </source>
</evidence>
<dbReference type="InterPro" id="IPR036864">
    <property type="entry name" value="Zn2-C6_fun-type_DNA-bd_sf"/>
</dbReference>
<dbReference type="PANTHER" id="PTHR47338:SF20">
    <property type="entry name" value="ZN(II)2CYS6 TRANSCRIPTION FACTOR (EUROFUNG)"/>
    <property type="match status" value="1"/>
</dbReference>
<dbReference type="PROSITE" id="PS50048">
    <property type="entry name" value="ZN2_CY6_FUNGAL_2"/>
    <property type="match status" value="1"/>
</dbReference>
<dbReference type="GO" id="GO:0003677">
    <property type="term" value="F:DNA binding"/>
    <property type="evidence" value="ECO:0007669"/>
    <property type="project" value="InterPro"/>
</dbReference>
<dbReference type="GO" id="GO:0005634">
    <property type="term" value="C:nucleus"/>
    <property type="evidence" value="ECO:0007669"/>
    <property type="project" value="UniProtKB-SubCell"/>
</dbReference>
<organism evidence="8 9">
    <name type="scientific">Truncatella angustata</name>
    <dbReference type="NCBI Taxonomy" id="152316"/>
    <lineage>
        <taxon>Eukaryota</taxon>
        <taxon>Fungi</taxon>
        <taxon>Dikarya</taxon>
        <taxon>Ascomycota</taxon>
        <taxon>Pezizomycotina</taxon>
        <taxon>Sordariomycetes</taxon>
        <taxon>Xylariomycetidae</taxon>
        <taxon>Amphisphaeriales</taxon>
        <taxon>Sporocadaceae</taxon>
        <taxon>Truncatella</taxon>
    </lineage>
</organism>
<keyword evidence="9" id="KW-1185">Reference proteome</keyword>
<dbReference type="PANTHER" id="PTHR47338">
    <property type="entry name" value="ZN(II)2CYS6 TRANSCRIPTION FACTOR (EUROFUNG)-RELATED"/>
    <property type="match status" value="1"/>
</dbReference>
<dbReference type="InterPro" id="IPR050815">
    <property type="entry name" value="TF_fung"/>
</dbReference>
<dbReference type="Proteomes" id="UP000758603">
    <property type="component" value="Unassembled WGS sequence"/>
</dbReference>
<dbReference type="AlphaFoldDB" id="A0A9P8UPC6"/>
<dbReference type="PROSITE" id="PS00463">
    <property type="entry name" value="ZN2_CY6_FUNGAL_1"/>
    <property type="match status" value="1"/>
</dbReference>
<dbReference type="GO" id="GO:0006351">
    <property type="term" value="P:DNA-templated transcription"/>
    <property type="evidence" value="ECO:0007669"/>
    <property type="project" value="InterPro"/>
</dbReference>
<evidence type="ECO:0000256" key="6">
    <source>
        <dbReference type="SAM" id="MobiDB-lite"/>
    </source>
</evidence>
<keyword evidence="4" id="KW-0804">Transcription</keyword>
<dbReference type="Gene3D" id="4.10.240.10">
    <property type="entry name" value="Zn(2)-C6 fungal-type DNA-binding domain"/>
    <property type="match status" value="1"/>
</dbReference>
<dbReference type="RefSeq" id="XP_045960010.1">
    <property type="nucleotide sequence ID" value="XM_046095721.1"/>
</dbReference>
<dbReference type="InterPro" id="IPR007219">
    <property type="entry name" value="XnlR_reg_dom"/>
</dbReference>
<dbReference type="Pfam" id="PF00172">
    <property type="entry name" value="Zn_clus"/>
    <property type="match status" value="1"/>
</dbReference>
<dbReference type="EMBL" id="JAGPXC010000003">
    <property type="protein sequence ID" value="KAH6655745.1"/>
    <property type="molecule type" value="Genomic_DNA"/>
</dbReference>
<feature type="domain" description="Zn(2)-C6 fungal-type" evidence="7">
    <location>
        <begin position="53"/>
        <end position="83"/>
    </location>
</feature>
<dbReference type="GO" id="GO:0000981">
    <property type="term" value="F:DNA-binding transcription factor activity, RNA polymerase II-specific"/>
    <property type="evidence" value="ECO:0007669"/>
    <property type="project" value="InterPro"/>
</dbReference>
<evidence type="ECO:0000256" key="3">
    <source>
        <dbReference type="ARBA" id="ARBA00023015"/>
    </source>
</evidence>
<keyword evidence="3" id="KW-0805">Transcription regulation</keyword>
<keyword evidence="5" id="KW-0539">Nucleus</keyword>
<name>A0A9P8UPC6_9PEZI</name>
<dbReference type="SUPFAM" id="SSF57701">
    <property type="entry name" value="Zn2/Cys6 DNA-binding domain"/>
    <property type="match status" value="1"/>
</dbReference>
<dbReference type="Pfam" id="PF04082">
    <property type="entry name" value="Fungal_trans"/>
    <property type="match status" value="1"/>
</dbReference>
<comment type="caution">
    <text evidence="8">The sequence shown here is derived from an EMBL/GenBank/DDBJ whole genome shotgun (WGS) entry which is preliminary data.</text>
</comment>
<comment type="subcellular location">
    <subcellularLocation>
        <location evidence="1">Nucleus</location>
    </subcellularLocation>
</comment>
<dbReference type="OrthoDB" id="3522308at2759"/>
<evidence type="ECO:0000313" key="8">
    <source>
        <dbReference type="EMBL" id="KAH6655745.1"/>
    </source>
</evidence>
<evidence type="ECO:0000256" key="1">
    <source>
        <dbReference type="ARBA" id="ARBA00004123"/>
    </source>
</evidence>
<evidence type="ECO:0000256" key="4">
    <source>
        <dbReference type="ARBA" id="ARBA00023163"/>
    </source>
</evidence>
<dbReference type="SMART" id="SM00066">
    <property type="entry name" value="GAL4"/>
    <property type="match status" value="1"/>
</dbReference>
<proteinExistence type="predicted"/>
<evidence type="ECO:0000259" key="7">
    <source>
        <dbReference type="PROSITE" id="PS50048"/>
    </source>
</evidence>
<feature type="region of interest" description="Disordered" evidence="6">
    <location>
        <begin position="623"/>
        <end position="642"/>
    </location>
</feature>